<dbReference type="PANTHER" id="PTHR47657:SF7">
    <property type="entry name" value="STEROL REGULATORY ELEMENT-BINDING PROTEIN ECM22"/>
    <property type="match status" value="1"/>
</dbReference>
<evidence type="ECO:0000313" key="3">
    <source>
        <dbReference type="EMBL" id="CDP36618.1"/>
    </source>
</evidence>
<dbReference type="SUPFAM" id="SSF57701">
    <property type="entry name" value="Zn2/Cys6 DNA-binding domain"/>
    <property type="match status" value="1"/>
</dbReference>
<feature type="compositionally biased region" description="Pro residues" evidence="1">
    <location>
        <begin position="17"/>
        <end position="29"/>
    </location>
</feature>
<feature type="compositionally biased region" description="Pro residues" evidence="1">
    <location>
        <begin position="236"/>
        <end position="248"/>
    </location>
</feature>
<reference evidence="3" key="2">
    <citation type="submission" date="2014-06" db="EMBL/GenBank/DDBJ databases">
        <title>The complete genome of Blastobotrys (Arxula) adeninivorans LS3 - a yeast of biotechnological interest.</title>
        <authorList>
            <person name="Kunze G."/>
            <person name="Gaillardin C."/>
            <person name="Czernicka M."/>
            <person name="Durrens P."/>
            <person name="Martin T."/>
            <person name="Boer E."/>
            <person name="Gabaldon T."/>
            <person name="Cruz J."/>
            <person name="Talla E."/>
            <person name="Marck C."/>
            <person name="Goffeau A."/>
            <person name="Barbe V."/>
            <person name="Baret P."/>
            <person name="Baronian K."/>
            <person name="Beier S."/>
            <person name="Bleykasten C."/>
            <person name="Bode R."/>
            <person name="Casaregola S."/>
            <person name="Despons L."/>
            <person name="Fairhead C."/>
            <person name="Giersberg M."/>
            <person name="Gierski P."/>
            <person name="Hahnel U."/>
            <person name="Hartmann A."/>
            <person name="Jankowska D."/>
            <person name="Jubin C."/>
            <person name="Jung P."/>
            <person name="Lafontaine I."/>
            <person name="Leh-Louis V."/>
            <person name="Lemaire M."/>
            <person name="Marcet-Houben M."/>
            <person name="Mascher M."/>
            <person name="Morel G."/>
            <person name="Richard G.-F."/>
            <person name="Riechen J."/>
            <person name="Sacerdot C."/>
            <person name="Sarkar A."/>
            <person name="Savel G."/>
            <person name="Schacherer J."/>
            <person name="Sherman D."/>
            <person name="Straub M.-L."/>
            <person name="Stein N."/>
            <person name="Thierry A."/>
            <person name="Trautwein-Schult A."/>
            <person name="Westhof E."/>
            <person name="Worch S."/>
            <person name="Dujon B."/>
            <person name="Souciet J.-L."/>
            <person name="Wincker P."/>
            <person name="Scholz U."/>
            <person name="Neuveglise N."/>
        </authorList>
    </citation>
    <scope>NUCLEOTIDE SEQUENCE</scope>
    <source>
        <strain evidence="3">LS3</strain>
    </source>
</reference>
<dbReference type="Gene3D" id="4.10.240.10">
    <property type="entry name" value="Zn(2)-C6 fungal-type DNA-binding domain"/>
    <property type="match status" value="1"/>
</dbReference>
<feature type="domain" description="Zn(2)-C6 fungal-type" evidence="2">
    <location>
        <begin position="66"/>
        <end position="96"/>
    </location>
</feature>
<feature type="region of interest" description="Disordered" evidence="1">
    <location>
        <begin position="1"/>
        <end position="53"/>
    </location>
</feature>
<dbReference type="PROSITE" id="PS00463">
    <property type="entry name" value="ZN2_CY6_FUNGAL_1"/>
    <property type="match status" value="1"/>
</dbReference>
<evidence type="ECO:0000256" key="1">
    <source>
        <dbReference type="SAM" id="MobiDB-lite"/>
    </source>
</evidence>
<dbReference type="GO" id="GO:0008270">
    <property type="term" value="F:zinc ion binding"/>
    <property type="evidence" value="ECO:0007669"/>
    <property type="project" value="InterPro"/>
</dbReference>
<feature type="compositionally biased region" description="Polar residues" evidence="1">
    <location>
        <begin position="163"/>
        <end position="174"/>
    </location>
</feature>
<evidence type="ECO:0000259" key="2">
    <source>
        <dbReference type="PROSITE" id="PS50048"/>
    </source>
</evidence>
<dbReference type="GO" id="GO:0000981">
    <property type="term" value="F:DNA-binding transcription factor activity, RNA polymerase II-specific"/>
    <property type="evidence" value="ECO:0007669"/>
    <property type="project" value="InterPro"/>
</dbReference>
<protein>
    <submittedName>
        <fullName evidence="3">ARAD1B17182p</fullName>
    </submittedName>
</protein>
<reference evidence="3" key="1">
    <citation type="submission" date="2014-02" db="EMBL/GenBank/DDBJ databases">
        <authorList>
            <person name="Genoscope - CEA"/>
        </authorList>
    </citation>
    <scope>NUCLEOTIDE SEQUENCE</scope>
    <source>
        <strain evidence="3">LS3</strain>
    </source>
</reference>
<dbReference type="PhylomeDB" id="A0A060T6P9"/>
<dbReference type="SUPFAM" id="SSF101447">
    <property type="entry name" value="Formin homology 2 domain (FH2 domain)"/>
    <property type="match status" value="1"/>
</dbReference>
<name>A0A060T6P9_BLAAD</name>
<gene>
    <name evidence="3" type="ORF">GNLVRS02_ARAD1B17182g</name>
</gene>
<dbReference type="EMBL" id="HG937692">
    <property type="protein sequence ID" value="CDP36618.1"/>
    <property type="molecule type" value="Genomic_DNA"/>
</dbReference>
<dbReference type="PANTHER" id="PTHR47657">
    <property type="entry name" value="STEROL REGULATORY ELEMENT-BINDING PROTEIN ECM22"/>
    <property type="match status" value="1"/>
</dbReference>
<dbReference type="CDD" id="cd00067">
    <property type="entry name" value="GAL4"/>
    <property type="match status" value="1"/>
</dbReference>
<sequence>MTEKNHSNNMTTASGHGPPPTPPPNPGPVPGASGTATENNNPPTPPRGTSRRRLNLRRAHKKSHLGCANCKQRRIKCNEQLPICAQCAKSKLKCSYLNLSEQEIRVRTRNQAMNPEWSVPMGQSQSQQQGANAAMAPMVGPHPQPAPFSGSTYSGGGLPPIQSHPQMPSVTTSGPARLIPAPVSPGHGYNIAGMTSNFLDTQFGSVQLPPIMSQVGSLPPQPPSTHHQHHPHQSSQPPPPPPPPPPPHSHSHSHPPAPAVATPPQQPQQQPQQQREAIPQMKLNPSKSVQLPSITQSVVLPAMDNPALIASQIPLFRQGFETDNVRTAYMDWLRWIMLSACDNGGLYHAVMALSYGFLASKTGHEVYKYGFDKHRYIALHSLKDVLSGEKVVDPDSLLAASVVLSFSIFSQDENLLSFATLAKGFAAVLERVQSVTPTTYASSMTIALIQGVKALSVPPYDSEFFYEVASKIRSIEGYIRSAGVQDLNEHYDDLIKFVERVLEFLQNNRRSFHASWSGASYYSPKQMFLFLKDWFKIMPPMASSTLLPETPFCEQAVVLFAYFHCVTKSLDALFPEVRYIFQFGFIGPTDLAAVESFVSLFETKMPNTVYLLSYPLKVLMFFKERLFIISRIMQNCGMNETPPIKEVFVKSFVNTPLTSEHYPSAVPSDNGKESKHSSPTDSLPKDLYKYYLADRMEVLRNVDL</sequence>
<accession>A0A060T6P9</accession>
<dbReference type="InterPro" id="IPR052400">
    <property type="entry name" value="Zn2-C6_fungal_TF"/>
</dbReference>
<dbReference type="InterPro" id="IPR036864">
    <property type="entry name" value="Zn2-C6_fun-type_DNA-bd_sf"/>
</dbReference>
<dbReference type="InterPro" id="IPR001138">
    <property type="entry name" value="Zn2Cys6_DnaBD"/>
</dbReference>
<dbReference type="Pfam" id="PF00172">
    <property type="entry name" value="Zn_clus"/>
    <property type="match status" value="1"/>
</dbReference>
<dbReference type="SMART" id="SM00066">
    <property type="entry name" value="GAL4"/>
    <property type="match status" value="1"/>
</dbReference>
<feature type="region of interest" description="Disordered" evidence="1">
    <location>
        <begin position="660"/>
        <end position="681"/>
    </location>
</feature>
<dbReference type="AlphaFoldDB" id="A0A060T6P9"/>
<proteinExistence type="predicted"/>
<feature type="compositionally biased region" description="Low complexity" evidence="1">
    <location>
        <begin position="259"/>
        <end position="274"/>
    </location>
</feature>
<feature type="region of interest" description="Disordered" evidence="1">
    <location>
        <begin position="210"/>
        <end position="277"/>
    </location>
</feature>
<dbReference type="PROSITE" id="PS50048">
    <property type="entry name" value="ZN2_CY6_FUNGAL_2"/>
    <property type="match status" value="1"/>
</dbReference>
<organism evidence="3">
    <name type="scientific">Blastobotrys adeninivorans</name>
    <name type="common">Yeast</name>
    <name type="synonym">Arxula adeninivorans</name>
    <dbReference type="NCBI Taxonomy" id="409370"/>
    <lineage>
        <taxon>Eukaryota</taxon>
        <taxon>Fungi</taxon>
        <taxon>Dikarya</taxon>
        <taxon>Ascomycota</taxon>
        <taxon>Saccharomycotina</taxon>
        <taxon>Dipodascomycetes</taxon>
        <taxon>Dipodascales</taxon>
        <taxon>Trichomonascaceae</taxon>
        <taxon>Blastobotrys</taxon>
    </lineage>
</organism>
<feature type="region of interest" description="Disordered" evidence="1">
    <location>
        <begin position="143"/>
        <end position="181"/>
    </location>
</feature>
<feature type="compositionally biased region" description="Basic and acidic residues" evidence="1">
    <location>
        <begin position="670"/>
        <end position="681"/>
    </location>
</feature>